<keyword evidence="15" id="KW-1185">Reference proteome</keyword>
<evidence type="ECO:0000256" key="8">
    <source>
        <dbReference type="ARBA" id="ARBA00023002"/>
    </source>
</evidence>
<dbReference type="AlphaFoldDB" id="A0A834WR06"/>
<dbReference type="PANTHER" id="PTHR24286:SF199">
    <property type="entry name" value="CYTOCHROME P450 88D6"/>
    <property type="match status" value="1"/>
</dbReference>
<dbReference type="GO" id="GO:0020037">
    <property type="term" value="F:heme binding"/>
    <property type="evidence" value="ECO:0007669"/>
    <property type="project" value="InterPro"/>
</dbReference>
<organism evidence="14 15">
    <name type="scientific">Senna tora</name>
    <dbReference type="NCBI Taxonomy" id="362788"/>
    <lineage>
        <taxon>Eukaryota</taxon>
        <taxon>Viridiplantae</taxon>
        <taxon>Streptophyta</taxon>
        <taxon>Embryophyta</taxon>
        <taxon>Tracheophyta</taxon>
        <taxon>Spermatophyta</taxon>
        <taxon>Magnoliopsida</taxon>
        <taxon>eudicotyledons</taxon>
        <taxon>Gunneridae</taxon>
        <taxon>Pentapetalae</taxon>
        <taxon>rosids</taxon>
        <taxon>fabids</taxon>
        <taxon>Fabales</taxon>
        <taxon>Fabaceae</taxon>
        <taxon>Caesalpinioideae</taxon>
        <taxon>Cassia clade</taxon>
        <taxon>Senna</taxon>
    </lineage>
</organism>
<name>A0A834WR06_9FABA</name>
<dbReference type="Gene3D" id="1.10.630.10">
    <property type="entry name" value="Cytochrome P450"/>
    <property type="match status" value="1"/>
</dbReference>
<evidence type="ECO:0000256" key="11">
    <source>
        <dbReference type="PIRSR" id="PIRSR602401-1"/>
    </source>
</evidence>
<evidence type="ECO:0000256" key="10">
    <source>
        <dbReference type="ARBA" id="ARBA00023136"/>
    </source>
</evidence>
<evidence type="ECO:0000256" key="1">
    <source>
        <dbReference type="ARBA" id="ARBA00001971"/>
    </source>
</evidence>
<evidence type="ECO:0000256" key="2">
    <source>
        <dbReference type="ARBA" id="ARBA00004167"/>
    </source>
</evidence>
<evidence type="ECO:0000256" key="3">
    <source>
        <dbReference type="ARBA" id="ARBA00010617"/>
    </source>
</evidence>
<comment type="subcellular location">
    <subcellularLocation>
        <location evidence="2">Membrane</location>
        <topology evidence="2">Single-pass membrane protein</topology>
    </subcellularLocation>
</comment>
<evidence type="ECO:0000256" key="7">
    <source>
        <dbReference type="ARBA" id="ARBA00022989"/>
    </source>
</evidence>
<proteinExistence type="inferred from homology"/>
<dbReference type="CDD" id="cd11043">
    <property type="entry name" value="CYP90-like"/>
    <property type="match status" value="1"/>
</dbReference>
<protein>
    <submittedName>
        <fullName evidence="14">Beta-amyrin 11-oxidase-like</fullName>
    </submittedName>
</protein>
<evidence type="ECO:0000313" key="15">
    <source>
        <dbReference type="Proteomes" id="UP000634136"/>
    </source>
</evidence>
<comment type="similarity">
    <text evidence="3 12">Belongs to the cytochrome P450 family.</text>
</comment>
<dbReference type="GO" id="GO:0051777">
    <property type="term" value="F:ent-kaurenoic acid monooxygenase activity"/>
    <property type="evidence" value="ECO:0007669"/>
    <property type="project" value="TreeGrafter"/>
</dbReference>
<dbReference type="Pfam" id="PF00067">
    <property type="entry name" value="p450"/>
    <property type="match status" value="1"/>
</dbReference>
<gene>
    <name evidence="14" type="ORF">G2W53_019710</name>
</gene>
<dbReference type="GO" id="GO:0016020">
    <property type="term" value="C:membrane"/>
    <property type="evidence" value="ECO:0007669"/>
    <property type="project" value="UniProtKB-SubCell"/>
</dbReference>
<feature type="binding site" description="axial binding residue" evidence="11">
    <location>
        <position position="442"/>
    </location>
    <ligand>
        <name>heme</name>
        <dbReference type="ChEBI" id="CHEBI:30413"/>
    </ligand>
    <ligandPart>
        <name>Fe</name>
        <dbReference type="ChEBI" id="CHEBI:18248"/>
    </ligandPart>
</feature>
<evidence type="ECO:0000256" key="6">
    <source>
        <dbReference type="ARBA" id="ARBA00022723"/>
    </source>
</evidence>
<sequence>MEVELGWLWMVLITSVGVYIVVFGIVRNINQWVYVERVKHKLAYPLPPGHMGWPLLGNFLSLLTAFKSSNPESFINNLISRYGESGIYKSHMFGSPSVMVCKAELCRKVLTDDQQFKIGYPQALWKLVGNRTFNSDSVAHHKRIRRLTTSPIVGHASLALYVQGIEDIMVNALEEWASMSTRGPLQLLNELKHLTFKVIVHVLMGSHNNLSISQIADFYNHVLHGLFAFPINFPGFAYHKALKARRKLLRIIQCVVKERRMMKKTTDEKEGNKDLLAILLEGQDENGQKLEDEEIVDLLVGFLFAGHETSAHAMMWSIIYLTNHPHIMDKAKKEQEEILKRRQQDQKGLNLHEIKQMVFLAKVVNETLRQANITFSIFREAKVDVNINGYSIPKGWKVIVWLRALHFDPEYYTDPQQFNPSRWDVSVKPGSYLPFGVGMRLCPGLDLVTLEMSIFLHYFLLHYK</sequence>
<comment type="caution">
    <text evidence="14">The sequence shown here is derived from an EMBL/GenBank/DDBJ whole genome shotgun (WGS) entry which is preliminary data.</text>
</comment>
<dbReference type="GO" id="GO:0016125">
    <property type="term" value="P:sterol metabolic process"/>
    <property type="evidence" value="ECO:0007669"/>
    <property type="project" value="TreeGrafter"/>
</dbReference>
<dbReference type="PRINTS" id="PR00463">
    <property type="entry name" value="EP450I"/>
</dbReference>
<evidence type="ECO:0000256" key="13">
    <source>
        <dbReference type="SAM" id="Phobius"/>
    </source>
</evidence>
<dbReference type="Proteomes" id="UP000634136">
    <property type="component" value="Unassembled WGS sequence"/>
</dbReference>
<dbReference type="GO" id="GO:0005783">
    <property type="term" value="C:endoplasmic reticulum"/>
    <property type="evidence" value="ECO:0007669"/>
    <property type="project" value="TreeGrafter"/>
</dbReference>
<reference evidence="14" key="1">
    <citation type="submission" date="2020-09" db="EMBL/GenBank/DDBJ databases">
        <title>Genome-Enabled Discovery of Anthraquinone Biosynthesis in Senna tora.</title>
        <authorList>
            <person name="Kang S.-H."/>
            <person name="Pandey R.P."/>
            <person name="Lee C.-M."/>
            <person name="Sim J.-S."/>
            <person name="Jeong J.-T."/>
            <person name="Choi B.-S."/>
            <person name="Jung M."/>
            <person name="Ginzburg D."/>
            <person name="Zhao K."/>
            <person name="Won S.Y."/>
            <person name="Oh T.-J."/>
            <person name="Yu Y."/>
            <person name="Kim N.-H."/>
            <person name="Lee O.R."/>
            <person name="Lee T.-H."/>
            <person name="Bashyal P."/>
            <person name="Kim T.-S."/>
            <person name="Lee W.-H."/>
            <person name="Kawkins C."/>
            <person name="Kim C.-K."/>
            <person name="Kim J.S."/>
            <person name="Ahn B.O."/>
            <person name="Rhee S.Y."/>
            <person name="Sohng J.K."/>
        </authorList>
    </citation>
    <scope>NUCLEOTIDE SEQUENCE</scope>
    <source>
        <tissue evidence="14">Leaf</tissue>
    </source>
</reference>
<keyword evidence="4 11" id="KW-0349">Heme</keyword>
<keyword evidence="5 13" id="KW-0812">Transmembrane</keyword>
<keyword evidence="7 13" id="KW-1133">Transmembrane helix</keyword>
<keyword evidence="12" id="KW-0503">Monooxygenase</keyword>
<keyword evidence="9 11" id="KW-0408">Iron</keyword>
<evidence type="ECO:0000256" key="12">
    <source>
        <dbReference type="RuleBase" id="RU000461"/>
    </source>
</evidence>
<dbReference type="GO" id="GO:0005506">
    <property type="term" value="F:iron ion binding"/>
    <property type="evidence" value="ECO:0007669"/>
    <property type="project" value="InterPro"/>
</dbReference>
<dbReference type="InterPro" id="IPR036396">
    <property type="entry name" value="Cyt_P450_sf"/>
</dbReference>
<keyword evidence="6 11" id="KW-0479">Metal-binding</keyword>
<evidence type="ECO:0000256" key="4">
    <source>
        <dbReference type="ARBA" id="ARBA00022617"/>
    </source>
</evidence>
<dbReference type="PANTHER" id="PTHR24286">
    <property type="entry name" value="CYTOCHROME P450 26"/>
    <property type="match status" value="1"/>
</dbReference>
<dbReference type="PROSITE" id="PS00086">
    <property type="entry name" value="CYTOCHROME_P450"/>
    <property type="match status" value="1"/>
</dbReference>
<feature type="transmembrane region" description="Helical" evidence="13">
    <location>
        <begin position="6"/>
        <end position="26"/>
    </location>
</feature>
<comment type="cofactor">
    <cofactor evidence="1 11">
        <name>heme</name>
        <dbReference type="ChEBI" id="CHEBI:30413"/>
    </cofactor>
</comment>
<dbReference type="GO" id="GO:0010268">
    <property type="term" value="P:brassinosteroid homeostasis"/>
    <property type="evidence" value="ECO:0007669"/>
    <property type="project" value="TreeGrafter"/>
</dbReference>
<accession>A0A834WR06</accession>
<dbReference type="GO" id="GO:0016132">
    <property type="term" value="P:brassinosteroid biosynthetic process"/>
    <property type="evidence" value="ECO:0007669"/>
    <property type="project" value="TreeGrafter"/>
</dbReference>
<dbReference type="InterPro" id="IPR017972">
    <property type="entry name" value="Cyt_P450_CS"/>
</dbReference>
<evidence type="ECO:0000256" key="9">
    <source>
        <dbReference type="ARBA" id="ARBA00023004"/>
    </source>
</evidence>
<dbReference type="SUPFAM" id="SSF48264">
    <property type="entry name" value="Cytochrome P450"/>
    <property type="match status" value="1"/>
</dbReference>
<dbReference type="PRINTS" id="PR00385">
    <property type="entry name" value="P450"/>
</dbReference>
<dbReference type="OrthoDB" id="1470350at2759"/>
<evidence type="ECO:0000313" key="14">
    <source>
        <dbReference type="EMBL" id="KAF7828546.1"/>
    </source>
</evidence>
<dbReference type="EMBL" id="JAAIUW010000006">
    <property type="protein sequence ID" value="KAF7828546.1"/>
    <property type="molecule type" value="Genomic_DNA"/>
</dbReference>
<keyword evidence="10 13" id="KW-0472">Membrane</keyword>
<keyword evidence="8 12" id="KW-0560">Oxidoreductase</keyword>
<dbReference type="InterPro" id="IPR002401">
    <property type="entry name" value="Cyt_P450_E_grp-I"/>
</dbReference>
<dbReference type="InterPro" id="IPR001128">
    <property type="entry name" value="Cyt_P450"/>
</dbReference>
<evidence type="ECO:0000256" key="5">
    <source>
        <dbReference type="ARBA" id="ARBA00022692"/>
    </source>
</evidence>